<feature type="transmembrane region" description="Helical" evidence="6">
    <location>
        <begin position="257"/>
        <end position="276"/>
    </location>
</feature>
<comment type="subcellular location">
    <subcellularLocation>
        <location evidence="1">Endomembrane system</location>
        <topology evidence="1">Multi-pass membrane protein</topology>
    </subcellularLocation>
    <subcellularLocation>
        <location evidence="5">Membrane</location>
        <topology evidence="5">Multi-pass membrane protein</topology>
    </subcellularLocation>
</comment>
<evidence type="ECO:0000313" key="10">
    <source>
        <dbReference type="Proteomes" id="UP000054715"/>
    </source>
</evidence>
<feature type="domain" description="NADH-Ubiquinone oxidoreductase (complex I) chain 5 N-terminal" evidence="8">
    <location>
        <begin position="59"/>
        <end position="102"/>
    </location>
</feature>
<evidence type="ECO:0000256" key="4">
    <source>
        <dbReference type="ARBA" id="ARBA00023136"/>
    </source>
</evidence>
<reference evidence="9 10" key="1">
    <citation type="submission" date="2015-11" db="EMBL/GenBank/DDBJ databases">
        <title>Genomic analysis of 38 Legionella species identifies large and diverse effector repertoires.</title>
        <authorList>
            <person name="Burstein D."/>
            <person name="Amaro F."/>
            <person name="Zusman T."/>
            <person name="Lifshitz Z."/>
            <person name="Cohen O."/>
            <person name="Gilbert J.A."/>
            <person name="Pupko T."/>
            <person name="Shuman H.A."/>
            <person name="Segal G."/>
        </authorList>
    </citation>
    <scope>NUCLEOTIDE SEQUENCE [LARGE SCALE GENOMIC DNA]</scope>
    <source>
        <strain evidence="9 10">JA-26-G1-E2</strain>
    </source>
</reference>
<evidence type="ECO:0000259" key="8">
    <source>
        <dbReference type="Pfam" id="PF00662"/>
    </source>
</evidence>
<keyword evidence="3 6" id="KW-1133">Transmembrane helix</keyword>
<evidence type="ECO:0000256" key="3">
    <source>
        <dbReference type="ARBA" id="ARBA00022989"/>
    </source>
</evidence>
<organism evidence="9 10">
    <name type="scientific">Legionella jamestowniensis</name>
    <dbReference type="NCBI Taxonomy" id="455"/>
    <lineage>
        <taxon>Bacteria</taxon>
        <taxon>Pseudomonadati</taxon>
        <taxon>Pseudomonadota</taxon>
        <taxon>Gammaproteobacteria</taxon>
        <taxon>Legionellales</taxon>
        <taxon>Legionellaceae</taxon>
        <taxon>Legionella</taxon>
    </lineage>
</organism>
<evidence type="ECO:0000256" key="6">
    <source>
        <dbReference type="SAM" id="Phobius"/>
    </source>
</evidence>
<dbReference type="PRINTS" id="PR01434">
    <property type="entry name" value="NADHDHGNASE5"/>
</dbReference>
<dbReference type="PATRIC" id="fig|455.5.peg.1746"/>
<dbReference type="STRING" id="455.Ljam_1655"/>
<evidence type="ECO:0000256" key="5">
    <source>
        <dbReference type="RuleBase" id="RU000320"/>
    </source>
</evidence>
<dbReference type="PANTHER" id="PTHR42829">
    <property type="entry name" value="NADH-UBIQUINONE OXIDOREDUCTASE CHAIN 5"/>
    <property type="match status" value="1"/>
</dbReference>
<comment type="caution">
    <text evidence="9">The sequence shown here is derived from an EMBL/GenBank/DDBJ whole genome shotgun (WGS) entry which is preliminary data.</text>
</comment>
<feature type="domain" description="NADH:quinone oxidoreductase/Mrp antiporter transmembrane" evidence="7">
    <location>
        <begin position="119"/>
        <end position="336"/>
    </location>
</feature>
<feature type="transmembrane region" description="Helical" evidence="6">
    <location>
        <begin position="153"/>
        <end position="176"/>
    </location>
</feature>
<dbReference type="OrthoDB" id="9768329at2"/>
<dbReference type="InterPro" id="IPR001516">
    <property type="entry name" value="Proton_antipo_N"/>
</dbReference>
<feature type="transmembrane region" description="Helical" evidence="6">
    <location>
        <begin position="306"/>
        <end position="326"/>
    </location>
</feature>
<evidence type="ECO:0000256" key="2">
    <source>
        <dbReference type="ARBA" id="ARBA00022692"/>
    </source>
</evidence>
<dbReference type="Proteomes" id="UP000054715">
    <property type="component" value="Unassembled WGS sequence"/>
</dbReference>
<dbReference type="GO" id="GO:0016020">
    <property type="term" value="C:membrane"/>
    <property type="evidence" value="ECO:0007669"/>
    <property type="project" value="UniProtKB-SubCell"/>
</dbReference>
<feature type="transmembrane region" description="Helical" evidence="6">
    <location>
        <begin position="101"/>
        <end position="117"/>
    </location>
</feature>
<dbReference type="GO" id="GO:0012505">
    <property type="term" value="C:endomembrane system"/>
    <property type="evidence" value="ECO:0007669"/>
    <property type="project" value="UniProtKB-SubCell"/>
</dbReference>
<feature type="transmembrane region" description="Helical" evidence="6">
    <location>
        <begin position="407"/>
        <end position="425"/>
    </location>
</feature>
<evidence type="ECO:0000259" key="7">
    <source>
        <dbReference type="Pfam" id="PF00361"/>
    </source>
</evidence>
<keyword evidence="2 5" id="KW-0812">Transmembrane</keyword>
<dbReference type="GO" id="GO:0008137">
    <property type="term" value="F:NADH dehydrogenase (ubiquinone) activity"/>
    <property type="evidence" value="ECO:0007669"/>
    <property type="project" value="InterPro"/>
</dbReference>
<evidence type="ECO:0000313" key="9">
    <source>
        <dbReference type="EMBL" id="KTD07460.1"/>
    </source>
</evidence>
<feature type="transmembrane region" description="Helical" evidence="6">
    <location>
        <begin position="68"/>
        <end position="89"/>
    </location>
</feature>
<dbReference type="InterPro" id="IPR003945">
    <property type="entry name" value="NU5C-like"/>
</dbReference>
<feature type="transmembrane region" description="Helical" evidence="6">
    <location>
        <begin position="35"/>
        <end position="56"/>
    </location>
</feature>
<feature type="transmembrane region" description="Helical" evidence="6">
    <location>
        <begin position="372"/>
        <end position="395"/>
    </location>
</feature>
<feature type="transmembrane region" description="Helical" evidence="6">
    <location>
        <begin position="445"/>
        <end position="464"/>
    </location>
</feature>
<sequence>MILNLIHFEAVFPILALFVNAMIGKKRSHLAARLASYFMGSGFVAGLILLTGVHFSRTAVNFAENLNTVPLLLCTLIFFISFIVHRYSVHYMDGDRFYRRYFFNLSAITLSTTWMVLTDNLFIFAFLWTLSNFLLVVLMIHKKEWAPAKSAGVLALKTLVPGSVILLSAINFITQVTHLTSINSLLNLSHQLSPQIHLFFSTLLVISAVMQSALWPFHRWLISSLNSPTPVSALMHAGLISGGGILIIRFAPLFDEKILTCLFLLGALSALLGTFWKLIQHDIKRMLACSTLAQMGFMMMQCGLGLYASAIAHLCWHGLFKAYLFLNAGSAIHQKSLKETTGTPLKSFLTALIGGFIAMALFAITINKPIFFLAPTTFLLMFAFIAGAQFSLTLLNSNPTFKRITMTYVLSSIAGVFYGLSIFLIESLVPQLVISSISKLTLIHLIPMVVFFTLWIVTNLGVFVRIKRTQFWSRFYVAMMNASQPHPKTVTTLRNLYYY</sequence>
<accession>A0A0W0UHW2</accession>
<dbReference type="RefSeq" id="WP_058449577.1">
    <property type="nucleotide sequence ID" value="NZ_CAAAJF010000008.1"/>
</dbReference>
<dbReference type="PANTHER" id="PTHR42829:SF1">
    <property type="entry name" value="INORGANIC CARBON TRANSPORTER SUBUNIT DABB-RELATED"/>
    <property type="match status" value="1"/>
</dbReference>
<feature type="transmembrane region" description="Helical" evidence="6">
    <location>
        <begin position="123"/>
        <end position="141"/>
    </location>
</feature>
<keyword evidence="9" id="KW-0830">Ubiquinone</keyword>
<dbReference type="GO" id="GO:0015990">
    <property type="term" value="P:electron transport coupled proton transport"/>
    <property type="evidence" value="ECO:0007669"/>
    <property type="project" value="TreeGrafter"/>
</dbReference>
<dbReference type="InterPro" id="IPR001750">
    <property type="entry name" value="ND/Mrp_TM"/>
</dbReference>
<keyword evidence="4 6" id="KW-0472">Membrane</keyword>
<feature type="transmembrane region" description="Helical" evidence="6">
    <location>
        <begin position="229"/>
        <end position="251"/>
    </location>
</feature>
<dbReference type="EMBL" id="LNYG01000013">
    <property type="protein sequence ID" value="KTD07460.1"/>
    <property type="molecule type" value="Genomic_DNA"/>
</dbReference>
<gene>
    <name evidence="9" type="ORF">Ljam_1655</name>
</gene>
<proteinExistence type="predicted"/>
<dbReference type="GO" id="GO:0003954">
    <property type="term" value="F:NADH dehydrogenase activity"/>
    <property type="evidence" value="ECO:0007669"/>
    <property type="project" value="TreeGrafter"/>
</dbReference>
<name>A0A0W0UHW2_9GAMM</name>
<dbReference type="Pfam" id="PF00662">
    <property type="entry name" value="Proton_antipo_N"/>
    <property type="match status" value="1"/>
</dbReference>
<evidence type="ECO:0000256" key="1">
    <source>
        <dbReference type="ARBA" id="ARBA00004127"/>
    </source>
</evidence>
<feature type="transmembrane region" description="Helical" evidence="6">
    <location>
        <begin position="347"/>
        <end position="366"/>
    </location>
</feature>
<protein>
    <submittedName>
        <fullName evidence="9">NADH-ubiquinone oxidoreductase chain 5</fullName>
    </submittedName>
</protein>
<dbReference type="GO" id="GO:0042773">
    <property type="term" value="P:ATP synthesis coupled electron transport"/>
    <property type="evidence" value="ECO:0007669"/>
    <property type="project" value="InterPro"/>
</dbReference>
<feature type="transmembrane region" description="Helical" evidence="6">
    <location>
        <begin position="6"/>
        <end position="23"/>
    </location>
</feature>
<dbReference type="Pfam" id="PF00361">
    <property type="entry name" value="Proton_antipo_M"/>
    <property type="match status" value="1"/>
</dbReference>
<feature type="transmembrane region" description="Helical" evidence="6">
    <location>
        <begin position="196"/>
        <end position="217"/>
    </location>
</feature>
<dbReference type="AlphaFoldDB" id="A0A0W0UHW2"/>